<name>A0A975B9A5_9BACT</name>
<dbReference type="InterPro" id="IPR007048">
    <property type="entry name" value="IraD/Gp25-like"/>
</dbReference>
<organism evidence="2 3">
    <name type="scientific">Desulfonema limicola</name>
    <dbReference type="NCBI Taxonomy" id="45656"/>
    <lineage>
        <taxon>Bacteria</taxon>
        <taxon>Pseudomonadati</taxon>
        <taxon>Thermodesulfobacteriota</taxon>
        <taxon>Desulfobacteria</taxon>
        <taxon>Desulfobacterales</taxon>
        <taxon>Desulfococcaceae</taxon>
        <taxon>Desulfonema</taxon>
    </lineage>
</organism>
<accession>A0A975B9A5</accession>
<dbReference type="SUPFAM" id="SSF160719">
    <property type="entry name" value="gpW/gp25-like"/>
    <property type="match status" value="1"/>
</dbReference>
<dbReference type="Gene3D" id="3.10.450.40">
    <property type="match status" value="1"/>
</dbReference>
<reference evidence="2" key="1">
    <citation type="journal article" date="2021" name="Microb. Physiol.">
        <title>Proteogenomic Insights into the Physiology of Marine, Sulfate-Reducing, Filamentous Desulfonema limicola and Desulfonema magnum.</title>
        <authorList>
            <person name="Schnaars V."/>
            <person name="Wohlbrand L."/>
            <person name="Scheve S."/>
            <person name="Hinrichs C."/>
            <person name="Reinhardt R."/>
            <person name="Rabus R."/>
        </authorList>
    </citation>
    <scope>NUCLEOTIDE SEQUENCE</scope>
    <source>
        <strain evidence="2">5ac10</strain>
    </source>
</reference>
<sequence length="124" mass="14304">MNFFKKFNYRPEPVSPDPVLESIIQNLNNILNTRMGYGSPLADFGIRDMNEYTSRGHIANAVMDEVRRNIELYEPGVEILDISIDNDTNPFKLSFKIECRIKESARSMKMVFDTVMNSVHVDNL</sequence>
<dbReference type="Proteomes" id="UP000663720">
    <property type="component" value="Chromosome"/>
</dbReference>
<dbReference type="NCBIfam" id="TIGR03357">
    <property type="entry name" value="VI_zyme"/>
    <property type="match status" value="1"/>
</dbReference>
<evidence type="ECO:0000313" key="3">
    <source>
        <dbReference type="Proteomes" id="UP000663720"/>
    </source>
</evidence>
<feature type="domain" description="IraD/Gp25-like" evidence="1">
    <location>
        <begin position="21"/>
        <end position="103"/>
    </location>
</feature>
<keyword evidence="3" id="KW-1185">Reference proteome</keyword>
<dbReference type="AlphaFoldDB" id="A0A975B9A5"/>
<dbReference type="EMBL" id="CP061799">
    <property type="protein sequence ID" value="QTA81202.1"/>
    <property type="molecule type" value="Genomic_DNA"/>
</dbReference>
<proteinExistence type="predicted"/>
<evidence type="ECO:0000313" key="2">
    <source>
        <dbReference type="EMBL" id="QTA81202.1"/>
    </source>
</evidence>
<evidence type="ECO:0000259" key="1">
    <source>
        <dbReference type="Pfam" id="PF04965"/>
    </source>
</evidence>
<dbReference type="KEGG" id="dli:dnl_35330"/>
<dbReference type="InterPro" id="IPR017737">
    <property type="entry name" value="TssE1-like"/>
</dbReference>
<dbReference type="Pfam" id="PF04965">
    <property type="entry name" value="GPW_gp25"/>
    <property type="match status" value="1"/>
</dbReference>
<gene>
    <name evidence="2" type="ORF">dnl_35330</name>
</gene>
<dbReference type="RefSeq" id="WP_207687271.1">
    <property type="nucleotide sequence ID" value="NZ_CP061799.1"/>
</dbReference>
<protein>
    <submittedName>
        <fullName evidence="2">Type VI secretion system lysozyme-like protein</fullName>
    </submittedName>
</protein>